<dbReference type="CDD" id="cd18186">
    <property type="entry name" value="BTB_POZ_ZBTB_KLHL-like"/>
    <property type="match status" value="1"/>
</dbReference>
<sequence length="259" mass="29548">MTTLTETPAKQVFKLAQSWLDLLKTVGDEADVELVTGCSETVLLAHKLVLKTRCDFFKTKFSPPWDNSSASERAIVKLPNISTDTVEVVLEYIYGGLLQKETIFYKQLNLYEAYKFLLLDDAGAFMLDLIRTSLSHANEEIRIRHLRIIRYRSDPDLTNLTISCLAREITNAFRLFVEPKRKWKICQIVKIIDTCDLLVKVMECAWSGCGKGADVSHFSHLANAMNMLGHWINMHDSIPPEDYQTILEVIMDLFANVDV</sequence>
<evidence type="ECO:0000259" key="1">
    <source>
        <dbReference type="PROSITE" id="PS50097"/>
    </source>
</evidence>
<evidence type="ECO:0000313" key="2">
    <source>
        <dbReference type="EMBL" id="KAJ3048101.1"/>
    </source>
</evidence>
<dbReference type="Proteomes" id="UP001212841">
    <property type="component" value="Unassembled WGS sequence"/>
</dbReference>
<reference evidence="2" key="1">
    <citation type="submission" date="2020-05" db="EMBL/GenBank/DDBJ databases">
        <title>Phylogenomic resolution of chytrid fungi.</title>
        <authorList>
            <person name="Stajich J.E."/>
            <person name="Amses K."/>
            <person name="Simmons R."/>
            <person name="Seto K."/>
            <person name="Myers J."/>
            <person name="Bonds A."/>
            <person name="Quandt C.A."/>
            <person name="Barry K."/>
            <person name="Liu P."/>
            <person name="Grigoriev I."/>
            <person name="Longcore J.E."/>
            <person name="James T.Y."/>
        </authorList>
    </citation>
    <scope>NUCLEOTIDE SEQUENCE</scope>
    <source>
        <strain evidence="2">JEL0318</strain>
    </source>
</reference>
<keyword evidence="3" id="KW-1185">Reference proteome</keyword>
<dbReference type="PROSITE" id="PS50097">
    <property type="entry name" value="BTB"/>
    <property type="match status" value="1"/>
</dbReference>
<dbReference type="EMBL" id="JADGJD010000848">
    <property type="protein sequence ID" value="KAJ3048101.1"/>
    <property type="molecule type" value="Genomic_DNA"/>
</dbReference>
<dbReference type="SUPFAM" id="SSF54695">
    <property type="entry name" value="POZ domain"/>
    <property type="match status" value="1"/>
</dbReference>
<organism evidence="2 3">
    <name type="scientific">Rhizophlyctis rosea</name>
    <dbReference type="NCBI Taxonomy" id="64517"/>
    <lineage>
        <taxon>Eukaryota</taxon>
        <taxon>Fungi</taxon>
        <taxon>Fungi incertae sedis</taxon>
        <taxon>Chytridiomycota</taxon>
        <taxon>Chytridiomycota incertae sedis</taxon>
        <taxon>Chytridiomycetes</taxon>
        <taxon>Rhizophlyctidales</taxon>
        <taxon>Rhizophlyctidaceae</taxon>
        <taxon>Rhizophlyctis</taxon>
    </lineage>
</organism>
<feature type="domain" description="BTB" evidence="1">
    <location>
        <begin position="30"/>
        <end position="102"/>
    </location>
</feature>
<dbReference type="AlphaFoldDB" id="A0AAD5X077"/>
<name>A0AAD5X077_9FUNG</name>
<dbReference type="InterPro" id="IPR000210">
    <property type="entry name" value="BTB/POZ_dom"/>
</dbReference>
<accession>A0AAD5X077</accession>
<dbReference type="SMART" id="SM00225">
    <property type="entry name" value="BTB"/>
    <property type="match status" value="1"/>
</dbReference>
<dbReference type="Pfam" id="PF00651">
    <property type="entry name" value="BTB"/>
    <property type="match status" value="1"/>
</dbReference>
<dbReference type="InterPro" id="IPR011333">
    <property type="entry name" value="SKP1/BTB/POZ_sf"/>
</dbReference>
<proteinExistence type="predicted"/>
<gene>
    <name evidence="2" type="ORF">HK097_010874</name>
</gene>
<evidence type="ECO:0000313" key="3">
    <source>
        <dbReference type="Proteomes" id="UP001212841"/>
    </source>
</evidence>
<dbReference type="Gene3D" id="3.30.710.10">
    <property type="entry name" value="Potassium Channel Kv1.1, Chain A"/>
    <property type="match status" value="1"/>
</dbReference>
<protein>
    <recommendedName>
        <fullName evidence="1">BTB domain-containing protein</fullName>
    </recommendedName>
</protein>
<comment type="caution">
    <text evidence="2">The sequence shown here is derived from an EMBL/GenBank/DDBJ whole genome shotgun (WGS) entry which is preliminary data.</text>
</comment>